<sequence>MVLKITNNAIRKVSKTFKAENDEGSFIVSSFFVQPQATQTKLSKAIHASANIRI</sequence>
<reference evidence="1 2" key="1">
    <citation type="journal article" date="2015" name="Genome Announc.">
        <title>Expanding the biotechnology potential of lactobacilli through comparative genomics of 213 strains and associated genera.</title>
        <authorList>
            <person name="Sun Z."/>
            <person name="Harris H.M."/>
            <person name="McCann A."/>
            <person name="Guo C."/>
            <person name="Argimon S."/>
            <person name="Zhang W."/>
            <person name="Yang X."/>
            <person name="Jeffery I.B."/>
            <person name="Cooney J.C."/>
            <person name="Kagawa T.F."/>
            <person name="Liu W."/>
            <person name="Song Y."/>
            <person name="Salvetti E."/>
            <person name="Wrobel A."/>
            <person name="Rasinkangas P."/>
            <person name="Parkhill J."/>
            <person name="Rea M.C."/>
            <person name="O'Sullivan O."/>
            <person name="Ritari J."/>
            <person name="Douillard F.P."/>
            <person name="Paul Ross R."/>
            <person name="Yang R."/>
            <person name="Briner A.E."/>
            <person name="Felis G.E."/>
            <person name="de Vos W.M."/>
            <person name="Barrangou R."/>
            <person name="Klaenhammer T.R."/>
            <person name="Caufield P.W."/>
            <person name="Cui Y."/>
            <person name="Zhang H."/>
            <person name="O'Toole P.W."/>
        </authorList>
    </citation>
    <scope>NUCLEOTIDE SEQUENCE [LARGE SCALE GENOMIC DNA]</scope>
    <source>
        <strain evidence="1 2">DSM 5707</strain>
    </source>
</reference>
<dbReference type="Proteomes" id="UP000051957">
    <property type="component" value="Unassembled WGS sequence"/>
</dbReference>
<accession>A0A0R1YW06</accession>
<dbReference type="AlphaFoldDB" id="A0A0R1YW06"/>
<evidence type="ECO:0000313" key="1">
    <source>
        <dbReference type="EMBL" id="KRM46807.1"/>
    </source>
</evidence>
<gene>
    <name evidence="1" type="ORF">FC51_GL001718</name>
</gene>
<dbReference type="EMBL" id="AZGK01000004">
    <property type="protein sequence ID" value="KRM46807.1"/>
    <property type="molecule type" value="Genomic_DNA"/>
</dbReference>
<comment type="caution">
    <text evidence="1">The sequence shown here is derived from an EMBL/GenBank/DDBJ whole genome shotgun (WGS) entry which is preliminary data.</text>
</comment>
<protein>
    <submittedName>
        <fullName evidence="1">Uncharacterized protein</fullName>
    </submittedName>
</protein>
<dbReference type="PATRIC" id="fig|1423784.4.peg.1753"/>
<name>A0A0R1YW06_9LACO</name>
<organism evidence="1 2">
    <name type="scientific">Lentilactobacillus parabuchneri DSM 5707 = NBRC 107865</name>
    <dbReference type="NCBI Taxonomy" id="1423784"/>
    <lineage>
        <taxon>Bacteria</taxon>
        <taxon>Bacillati</taxon>
        <taxon>Bacillota</taxon>
        <taxon>Bacilli</taxon>
        <taxon>Lactobacillales</taxon>
        <taxon>Lactobacillaceae</taxon>
        <taxon>Lentilactobacillus</taxon>
    </lineage>
</organism>
<evidence type="ECO:0000313" key="2">
    <source>
        <dbReference type="Proteomes" id="UP000051957"/>
    </source>
</evidence>
<proteinExistence type="predicted"/>